<evidence type="ECO:0000313" key="14">
    <source>
        <dbReference type="Proteomes" id="UP001374584"/>
    </source>
</evidence>
<gene>
    <name evidence="13" type="ORF">VNO80_17205</name>
</gene>
<dbReference type="GO" id="GO:0015145">
    <property type="term" value="F:monosaccharide transmembrane transporter activity"/>
    <property type="evidence" value="ECO:0007669"/>
    <property type="project" value="InterPro"/>
</dbReference>
<evidence type="ECO:0000256" key="10">
    <source>
        <dbReference type="PROSITE-ProRule" id="PRU00708"/>
    </source>
</evidence>
<dbReference type="PROSITE" id="PS50850">
    <property type="entry name" value="MFS"/>
    <property type="match status" value="1"/>
</dbReference>
<dbReference type="Pfam" id="PF00083">
    <property type="entry name" value="Sugar_tr"/>
    <property type="match status" value="1"/>
</dbReference>
<evidence type="ECO:0000256" key="8">
    <source>
        <dbReference type="ARBA" id="ARBA00022989"/>
    </source>
</evidence>
<dbReference type="PANTHER" id="PTHR23500">
    <property type="entry name" value="SOLUTE CARRIER FAMILY 2, FACILITATED GLUCOSE TRANSPORTER"/>
    <property type="match status" value="1"/>
</dbReference>
<dbReference type="PANTHER" id="PTHR23500:SF460">
    <property type="entry name" value="SUGAR TRANSPORT PROTEIN 11"/>
    <property type="match status" value="1"/>
</dbReference>
<evidence type="ECO:0000259" key="12">
    <source>
        <dbReference type="PROSITE" id="PS50850"/>
    </source>
</evidence>
<reference evidence="13 14" key="1">
    <citation type="submission" date="2024-01" db="EMBL/GenBank/DDBJ databases">
        <title>The genomes of 5 underutilized Papilionoideae crops provide insights into root nodulation and disease resistanc.</title>
        <authorList>
            <person name="Jiang F."/>
        </authorList>
    </citation>
    <scope>NUCLEOTIDE SEQUENCE [LARGE SCALE GENOMIC DNA]</scope>
    <source>
        <strain evidence="13">JINMINGXINNONG_FW02</strain>
        <tissue evidence="13">Leaves</tissue>
    </source>
</reference>
<feature type="repeat" description="PPR" evidence="10">
    <location>
        <begin position="766"/>
        <end position="800"/>
    </location>
</feature>
<feature type="repeat" description="PPR" evidence="10">
    <location>
        <begin position="954"/>
        <end position="988"/>
    </location>
</feature>
<comment type="caution">
    <text evidence="13">The sequence shown here is derived from an EMBL/GenBank/DDBJ whole genome shotgun (WGS) entry which is preliminary data.</text>
</comment>
<dbReference type="SUPFAM" id="SSF103473">
    <property type="entry name" value="MFS general substrate transporter"/>
    <property type="match status" value="1"/>
</dbReference>
<feature type="transmembrane region" description="Helical" evidence="11">
    <location>
        <begin position="366"/>
        <end position="388"/>
    </location>
</feature>
<feature type="repeat" description="PPR" evidence="10">
    <location>
        <begin position="662"/>
        <end position="696"/>
    </location>
</feature>
<dbReference type="InterPro" id="IPR003663">
    <property type="entry name" value="Sugar/inositol_transpt"/>
</dbReference>
<dbReference type="Proteomes" id="UP001374584">
    <property type="component" value="Unassembled WGS sequence"/>
</dbReference>
<keyword evidence="8 11" id="KW-1133">Transmembrane helix</keyword>
<dbReference type="PROSITE" id="PS00217">
    <property type="entry name" value="SUGAR_TRANSPORT_2"/>
    <property type="match status" value="1"/>
</dbReference>
<evidence type="ECO:0000256" key="2">
    <source>
        <dbReference type="ARBA" id="ARBA00010992"/>
    </source>
</evidence>
<protein>
    <recommendedName>
        <fullName evidence="12">Major facilitator superfamily (MFS) profile domain-containing protein</fullName>
    </recommendedName>
</protein>
<comment type="subcellular location">
    <subcellularLocation>
        <location evidence="1">Membrane</location>
        <topology evidence="1">Multi-pass membrane protein</topology>
    </subcellularLocation>
</comment>
<feature type="repeat" description="PPR" evidence="10">
    <location>
        <begin position="1234"/>
        <end position="1268"/>
    </location>
</feature>
<dbReference type="Gene3D" id="1.25.40.10">
    <property type="entry name" value="Tetratricopeptide repeat domain"/>
    <property type="match status" value="7"/>
</dbReference>
<dbReference type="PROSITE" id="PS00216">
    <property type="entry name" value="SUGAR_TRANSPORT_1"/>
    <property type="match status" value="1"/>
</dbReference>
<feature type="repeat" description="PPR" evidence="10">
    <location>
        <begin position="989"/>
        <end position="1023"/>
    </location>
</feature>
<sequence>MYVLMTCFVAAMGGLLFGYDLGITGGVTSMEAFLIKFFPSVYRQMKDESNHESQYCKFNNQLLTLFTSSLYLAALVASFFASTTTRMMGRKTSMFAGGLFFLLGALINGFAINIQMLIIGRLLLGFGVGYCNQSVPVYLSEMAPTSIRGALNIGFQMMITIGILVANLINYGTAKLESGWRISLGVGAVPAFMLCVGSLFLGDTPNSLIERGKQEAAKKMLQKIRGMDNVDKEFQALVDATEAAKDVEHPWKNITQPKYRPQLTFCSLIPFFQQFTGINVIMFYAPVLFKTLGFGNDTSLMSSVITGGVNVVATVVSIFSVDKFGRRILFLEGGIQMLICQLAVGIMIALKFGVSGEGHFSNGEAAILLFFICAYVAAYAWSWGPLGWLVPSEICSLEVRSAGQGTNVAVNMLFTFVIAQVFLTMLCHLKFGLFFFFAGFVLIMTIFVALFLPETRNVQIEEMNKVWKSHWFWSKFIPNDAITEAEEFVVLLMALATHKLKLSSFSSVFAKLSYSTTPNNNPLYDSSVADNLVSVFTRQPNAAATELNRFAPILTPPLVESVLTRLPTWKLALSFFQWASEQHHHGYRHNCYTYNTIASIFSRSRQTAPLKTLVKHLAESAPCSFTPGALGFLIRCLGHVGLAQEAHHVFDEMRVKGLCVPNDYCYNCLLEALSKSGEVDLVEARLEEMKGFGWEFDKFTLTPVVQAYCKARRFDHALRIYNEMRENGWVDARVCAMLALSFSKWGDVDKAFELVESMEGHGMRLNEKTFCVLIHGFVKEDRVDRALQLFEKMCRVGFTPPVSLFDVLIGGLCKSNDAQRALSLLSEMKQFGVAPDVGIFTKLISAFPDRSVIAKLLEEVPEEKEEKTLVLIYNAVLTSYVNDGLMDEACRLLQMMIQSKSSDVQMDVFFKDKKLVFPNAASFSIVIDGLLTNGQLDLALSLFNDIKRFVGRPSVLMYNNLINGLCDSNRLEESRELLREMRELEIEPTHFTYNSMFGCLCKRKDVLGAIDMLKVMRACGHEPWIKNSTLLVKELCDHGRAVEACDFLDSMVQLGFLPDIVSYSAAMGGLIKIQEVDRALNLLRDLSSRGHCPDVVAFNIMMRGLCKVNRVAEAENLLDEIVVKGLCPSVVSYNLLIDSWCKSGSVDRAMALLSRMSGEDREPNVFTYSTLVDGFCREERPDDALLVWNEMERKGCSPNRVAFMALIYGLCMCNRPTAALQYLREMEHKEMKPDSFIYIALLSAFLSDMDLASAFEIFKEMVYSGFFPKSHDKSYPVVMDAIDKFSKDHRTSSGIQVLMEEGKLPTHCL</sequence>
<dbReference type="InterPro" id="IPR002885">
    <property type="entry name" value="PPR_rpt"/>
</dbReference>
<feature type="repeat" description="PPR" evidence="10">
    <location>
        <begin position="1059"/>
        <end position="1093"/>
    </location>
</feature>
<dbReference type="Pfam" id="PF13812">
    <property type="entry name" value="PPR_3"/>
    <property type="match status" value="1"/>
</dbReference>
<dbReference type="NCBIfam" id="TIGR00756">
    <property type="entry name" value="PPR"/>
    <property type="match status" value="13"/>
</dbReference>
<evidence type="ECO:0000256" key="3">
    <source>
        <dbReference type="ARBA" id="ARBA00022448"/>
    </source>
</evidence>
<feature type="transmembrane region" description="Helical" evidence="11">
    <location>
        <begin position="263"/>
        <end position="287"/>
    </location>
</feature>
<dbReference type="InterPro" id="IPR044778">
    <property type="entry name" value="MFS_STP/MST-like_plant"/>
</dbReference>
<feature type="repeat" description="PPR" evidence="10">
    <location>
        <begin position="1164"/>
        <end position="1198"/>
    </location>
</feature>
<dbReference type="InterPro" id="IPR020846">
    <property type="entry name" value="MFS_dom"/>
</dbReference>
<evidence type="ECO:0000256" key="4">
    <source>
        <dbReference type="ARBA" id="ARBA00022597"/>
    </source>
</evidence>
<feature type="transmembrane region" description="Helical" evidence="11">
    <location>
        <begin position="118"/>
        <end position="139"/>
    </location>
</feature>
<comment type="similarity">
    <text evidence="2">Belongs to the major facilitator superfamily. Sugar transporter (TC 2.A.1.1) family.</text>
</comment>
<evidence type="ECO:0000313" key="13">
    <source>
        <dbReference type="EMBL" id="KAK7357908.1"/>
    </source>
</evidence>
<keyword evidence="5 11" id="KW-0812">Transmembrane</keyword>
<keyword evidence="6" id="KW-0677">Repeat</keyword>
<feature type="transmembrane region" description="Helical" evidence="11">
    <location>
        <begin position="93"/>
        <end position="112"/>
    </location>
</feature>
<feature type="repeat" description="PPR" evidence="10">
    <location>
        <begin position="1129"/>
        <end position="1163"/>
    </location>
</feature>
<feature type="repeat" description="PPR" evidence="10">
    <location>
        <begin position="697"/>
        <end position="731"/>
    </location>
</feature>
<evidence type="ECO:0000256" key="11">
    <source>
        <dbReference type="SAM" id="Phobius"/>
    </source>
</evidence>
<feature type="transmembrane region" description="Helical" evidence="11">
    <location>
        <begin position="151"/>
        <end position="170"/>
    </location>
</feature>
<dbReference type="GO" id="GO:0016020">
    <property type="term" value="C:membrane"/>
    <property type="evidence" value="ECO:0007669"/>
    <property type="project" value="UniProtKB-SubCell"/>
</dbReference>
<dbReference type="InterPro" id="IPR057027">
    <property type="entry name" value="TPR_mt"/>
</dbReference>
<feature type="domain" description="Major facilitator superfamily (MFS) profile" evidence="12">
    <location>
        <begin position="6"/>
        <end position="456"/>
    </location>
</feature>
<feature type="repeat" description="PPR" evidence="10">
    <location>
        <begin position="1094"/>
        <end position="1128"/>
    </location>
</feature>
<dbReference type="FunFam" id="1.20.1250.20:FF:000002">
    <property type="entry name" value="Sugar transport protein 13"/>
    <property type="match status" value="1"/>
</dbReference>
<dbReference type="InterPro" id="IPR011990">
    <property type="entry name" value="TPR-like_helical_dom_sf"/>
</dbReference>
<dbReference type="EMBL" id="JAYMYR010000006">
    <property type="protein sequence ID" value="KAK7357908.1"/>
    <property type="molecule type" value="Genomic_DNA"/>
</dbReference>
<feature type="repeat" description="PPR" evidence="10">
    <location>
        <begin position="919"/>
        <end position="953"/>
    </location>
</feature>
<keyword evidence="7" id="KW-0769">Symport</keyword>
<accession>A0AAN9MUP9</accession>
<feature type="repeat" description="PPR" evidence="10">
    <location>
        <begin position="801"/>
        <end position="835"/>
    </location>
</feature>
<dbReference type="Pfam" id="PF01535">
    <property type="entry name" value="PPR"/>
    <property type="match status" value="4"/>
</dbReference>
<evidence type="ECO:0000256" key="5">
    <source>
        <dbReference type="ARBA" id="ARBA00022692"/>
    </source>
</evidence>
<keyword evidence="4" id="KW-0762">Sugar transport</keyword>
<name>A0AAN9MUP9_PHACN</name>
<evidence type="ECO:0000256" key="6">
    <source>
        <dbReference type="ARBA" id="ARBA00022737"/>
    </source>
</evidence>
<feature type="transmembrane region" description="Helical" evidence="11">
    <location>
        <begin position="62"/>
        <end position="81"/>
    </location>
</feature>
<dbReference type="InterPro" id="IPR045262">
    <property type="entry name" value="STP/PLT_plant"/>
</dbReference>
<dbReference type="PRINTS" id="PR00171">
    <property type="entry name" value="SUGRTRNSPORT"/>
</dbReference>
<feature type="transmembrane region" description="Helical" evidence="11">
    <location>
        <begin position="299"/>
        <end position="321"/>
    </location>
</feature>
<dbReference type="GO" id="GO:0015293">
    <property type="term" value="F:symporter activity"/>
    <property type="evidence" value="ECO:0007669"/>
    <property type="project" value="UniProtKB-KW"/>
</dbReference>
<dbReference type="Gene3D" id="1.20.1250.20">
    <property type="entry name" value="MFS general substrate transporter like domains"/>
    <property type="match status" value="1"/>
</dbReference>
<keyword evidence="9 11" id="KW-0472">Membrane</keyword>
<dbReference type="InterPro" id="IPR036259">
    <property type="entry name" value="MFS_trans_sf"/>
</dbReference>
<dbReference type="InterPro" id="IPR005829">
    <property type="entry name" value="Sugar_transporter_CS"/>
</dbReference>
<feature type="repeat" description="PPR" evidence="10">
    <location>
        <begin position="1199"/>
        <end position="1233"/>
    </location>
</feature>
<evidence type="ECO:0000256" key="9">
    <source>
        <dbReference type="ARBA" id="ARBA00023136"/>
    </source>
</evidence>
<evidence type="ECO:0000256" key="1">
    <source>
        <dbReference type="ARBA" id="ARBA00004141"/>
    </source>
</evidence>
<proteinExistence type="inferred from homology"/>
<organism evidence="13 14">
    <name type="scientific">Phaseolus coccineus</name>
    <name type="common">Scarlet runner bean</name>
    <name type="synonym">Phaseolus multiflorus</name>
    <dbReference type="NCBI Taxonomy" id="3886"/>
    <lineage>
        <taxon>Eukaryota</taxon>
        <taxon>Viridiplantae</taxon>
        <taxon>Streptophyta</taxon>
        <taxon>Embryophyta</taxon>
        <taxon>Tracheophyta</taxon>
        <taxon>Spermatophyta</taxon>
        <taxon>Magnoliopsida</taxon>
        <taxon>eudicotyledons</taxon>
        <taxon>Gunneridae</taxon>
        <taxon>Pentapetalae</taxon>
        <taxon>rosids</taxon>
        <taxon>fabids</taxon>
        <taxon>Fabales</taxon>
        <taxon>Fabaceae</taxon>
        <taxon>Papilionoideae</taxon>
        <taxon>50 kb inversion clade</taxon>
        <taxon>NPAAA clade</taxon>
        <taxon>indigoferoid/millettioid clade</taxon>
        <taxon>Phaseoleae</taxon>
        <taxon>Phaseolus</taxon>
    </lineage>
</organism>
<feature type="transmembrane region" description="Helical" evidence="11">
    <location>
        <begin position="432"/>
        <end position="452"/>
    </location>
</feature>
<dbReference type="NCBIfam" id="TIGR00879">
    <property type="entry name" value="SP"/>
    <property type="match status" value="1"/>
</dbReference>
<keyword evidence="14" id="KW-1185">Reference proteome</keyword>
<dbReference type="PROSITE" id="PS51375">
    <property type="entry name" value="PPR"/>
    <property type="match status" value="13"/>
</dbReference>
<dbReference type="InterPro" id="IPR005828">
    <property type="entry name" value="MFS_sugar_transport-like"/>
</dbReference>
<feature type="transmembrane region" description="Helical" evidence="11">
    <location>
        <begin position="333"/>
        <end position="354"/>
    </location>
</feature>
<evidence type="ECO:0000256" key="7">
    <source>
        <dbReference type="ARBA" id="ARBA00022847"/>
    </source>
</evidence>
<dbReference type="Pfam" id="PF13041">
    <property type="entry name" value="PPR_2"/>
    <property type="match status" value="3"/>
</dbReference>
<keyword evidence="3" id="KW-0813">Transport</keyword>
<dbReference type="Pfam" id="PF23276">
    <property type="entry name" value="TPR_24"/>
    <property type="match status" value="1"/>
</dbReference>
<feature type="transmembrane region" description="Helical" evidence="11">
    <location>
        <begin position="182"/>
        <end position="201"/>
    </location>
</feature>
<dbReference type="CDD" id="cd17361">
    <property type="entry name" value="MFS_STP"/>
    <property type="match status" value="1"/>
</dbReference>